<evidence type="ECO:0000313" key="11">
    <source>
        <dbReference type="Proteomes" id="UP000470875"/>
    </source>
</evidence>
<dbReference type="EMBL" id="VULO01000001">
    <property type="protein sequence ID" value="MSS83206.1"/>
    <property type="molecule type" value="Genomic_DNA"/>
</dbReference>
<reference evidence="10 11" key="1">
    <citation type="submission" date="2019-08" db="EMBL/GenBank/DDBJ databases">
        <title>In-depth cultivation of the pig gut microbiome towards novel bacterial diversity and tailored functional studies.</title>
        <authorList>
            <person name="Wylensek D."/>
            <person name="Hitch T.C.A."/>
            <person name="Clavel T."/>
        </authorList>
    </citation>
    <scope>NUCLEOTIDE SEQUENCE [LARGE SCALE GENOMIC DNA]</scope>
    <source>
        <strain evidence="10 11">WB03_NA08</strain>
    </source>
</reference>
<comment type="catalytic activity">
    <reaction evidence="2 8">
        <text>Release of an N-terminal amino acid, preferentially leucine, but not glutamic or aspartic acids.</text>
        <dbReference type="EC" id="3.4.11.10"/>
    </reaction>
</comment>
<evidence type="ECO:0000256" key="7">
    <source>
        <dbReference type="ARBA" id="ARBA00049972"/>
    </source>
</evidence>
<evidence type="ECO:0000256" key="3">
    <source>
        <dbReference type="ARBA" id="ARBA00009528"/>
    </source>
</evidence>
<dbReference type="Proteomes" id="UP000470875">
    <property type="component" value="Unassembled WGS sequence"/>
</dbReference>
<feature type="binding site" evidence="8">
    <location>
        <position position="345"/>
    </location>
    <ligand>
        <name>Mn(2+)</name>
        <dbReference type="ChEBI" id="CHEBI:29035"/>
        <label>2</label>
    </ligand>
</feature>
<feature type="active site" evidence="8">
    <location>
        <position position="347"/>
    </location>
</feature>
<dbReference type="GO" id="GO:0005737">
    <property type="term" value="C:cytoplasm"/>
    <property type="evidence" value="ECO:0007669"/>
    <property type="project" value="UniProtKB-SubCell"/>
</dbReference>
<keyword evidence="8" id="KW-0464">Manganese</keyword>
<comment type="similarity">
    <text evidence="3 8">Belongs to the peptidase M17 family.</text>
</comment>
<dbReference type="PANTHER" id="PTHR11963:SF20">
    <property type="entry name" value="PEPTIDASE B"/>
    <property type="match status" value="1"/>
</dbReference>
<dbReference type="InterPro" id="IPR011356">
    <property type="entry name" value="Leucine_aapep/pepB"/>
</dbReference>
<dbReference type="PROSITE" id="PS00631">
    <property type="entry name" value="CYTOSOL_AP"/>
    <property type="match status" value="1"/>
</dbReference>
<dbReference type="EC" id="3.4.11.1" evidence="8"/>
<evidence type="ECO:0000256" key="6">
    <source>
        <dbReference type="ARBA" id="ARBA00022801"/>
    </source>
</evidence>
<comment type="catalytic activity">
    <reaction evidence="1 8">
        <text>Release of an N-terminal amino acid, Xaa-|-Yaa-, in which Xaa is preferably Leu, but may be other amino acids including Pro although not Arg or Lys, and Yaa may be Pro. Amino acid amides and methyl esters are also readily hydrolyzed, but rates on arylamides are exceedingly low.</text>
        <dbReference type="EC" id="3.4.11.1"/>
    </reaction>
</comment>
<feature type="domain" description="Cytosol aminopeptidase" evidence="9">
    <location>
        <begin position="341"/>
        <end position="348"/>
    </location>
</feature>
<dbReference type="NCBIfam" id="NF002073">
    <property type="entry name" value="PRK00913.1-2"/>
    <property type="match status" value="1"/>
</dbReference>
<gene>
    <name evidence="8" type="primary">pepA</name>
    <name evidence="10" type="ORF">FYJ24_00170</name>
</gene>
<feature type="binding site" evidence="8">
    <location>
        <position position="284"/>
    </location>
    <ligand>
        <name>Mn(2+)</name>
        <dbReference type="ChEBI" id="CHEBI:29035"/>
        <label>2</label>
    </ligand>
</feature>
<dbReference type="Gene3D" id="3.40.220.10">
    <property type="entry name" value="Leucine Aminopeptidase, subunit E, domain 1"/>
    <property type="match status" value="1"/>
</dbReference>
<dbReference type="HAMAP" id="MF_00181">
    <property type="entry name" value="Cytosol_peptidase_M17"/>
    <property type="match status" value="1"/>
</dbReference>
<accession>A0A6N7W4P5</accession>
<keyword evidence="8" id="KW-0479">Metal-binding</keyword>
<dbReference type="EC" id="3.4.11.10" evidence="8"/>
<comment type="function">
    <text evidence="7 8">Presumably involved in the processing and regular turnover of intracellular proteins. Catalyzes the removal of unsubstituted N-terminal amino acids from various peptides.</text>
</comment>
<evidence type="ECO:0000256" key="4">
    <source>
        <dbReference type="ARBA" id="ARBA00022438"/>
    </source>
</evidence>
<dbReference type="SUPFAM" id="SSF53187">
    <property type="entry name" value="Zn-dependent exopeptidases"/>
    <property type="match status" value="1"/>
</dbReference>
<evidence type="ECO:0000259" key="9">
    <source>
        <dbReference type="PROSITE" id="PS00631"/>
    </source>
</evidence>
<dbReference type="SUPFAM" id="SSF52949">
    <property type="entry name" value="Macro domain-like"/>
    <property type="match status" value="1"/>
</dbReference>
<feature type="active site" evidence="8">
    <location>
        <position position="272"/>
    </location>
</feature>
<dbReference type="PANTHER" id="PTHR11963">
    <property type="entry name" value="LEUCINE AMINOPEPTIDASE-RELATED"/>
    <property type="match status" value="1"/>
</dbReference>
<dbReference type="CDD" id="cd00433">
    <property type="entry name" value="Peptidase_M17"/>
    <property type="match status" value="1"/>
</dbReference>
<dbReference type="Pfam" id="PF02789">
    <property type="entry name" value="Peptidase_M17_N"/>
    <property type="match status" value="1"/>
</dbReference>
<dbReference type="AlphaFoldDB" id="A0A6N7W4P5"/>
<keyword evidence="11" id="KW-1185">Reference proteome</keyword>
<feature type="binding site" evidence="8">
    <location>
        <position position="265"/>
    </location>
    <ligand>
        <name>Mn(2+)</name>
        <dbReference type="ChEBI" id="CHEBI:29035"/>
        <label>1</label>
    </ligand>
</feature>
<feature type="binding site" evidence="8">
    <location>
        <position position="343"/>
    </location>
    <ligand>
        <name>Mn(2+)</name>
        <dbReference type="ChEBI" id="CHEBI:29035"/>
        <label>1</label>
    </ligand>
</feature>
<feature type="binding site" evidence="8">
    <location>
        <position position="265"/>
    </location>
    <ligand>
        <name>Mn(2+)</name>
        <dbReference type="ChEBI" id="CHEBI:29035"/>
        <label>2</label>
    </ligand>
</feature>
<dbReference type="InterPro" id="IPR043472">
    <property type="entry name" value="Macro_dom-like"/>
</dbReference>
<evidence type="ECO:0000256" key="1">
    <source>
        <dbReference type="ARBA" id="ARBA00000135"/>
    </source>
</evidence>
<evidence type="ECO:0000256" key="5">
    <source>
        <dbReference type="ARBA" id="ARBA00022670"/>
    </source>
</evidence>
<keyword evidence="4 8" id="KW-0031">Aminopeptidase</keyword>
<evidence type="ECO:0000313" key="10">
    <source>
        <dbReference type="EMBL" id="MSS83206.1"/>
    </source>
</evidence>
<comment type="cofactor">
    <cofactor evidence="8">
        <name>Mn(2+)</name>
        <dbReference type="ChEBI" id="CHEBI:29035"/>
    </cofactor>
    <text evidence="8">Binds 2 manganese ions per subunit.</text>
</comment>
<feature type="binding site" evidence="8">
    <location>
        <position position="345"/>
    </location>
    <ligand>
        <name>Mn(2+)</name>
        <dbReference type="ChEBI" id="CHEBI:29035"/>
        <label>1</label>
    </ligand>
</feature>
<dbReference type="RefSeq" id="WP_154542504.1">
    <property type="nucleotide sequence ID" value="NZ_VULO01000001.1"/>
</dbReference>
<keyword evidence="5 8" id="KW-0645">Protease</keyword>
<keyword evidence="6 8" id="KW-0378">Hydrolase</keyword>
<organism evidence="10 11">
    <name type="scientific">Scrofimicrobium canadense</name>
    <dbReference type="NCBI Taxonomy" id="2652290"/>
    <lineage>
        <taxon>Bacteria</taxon>
        <taxon>Bacillati</taxon>
        <taxon>Actinomycetota</taxon>
        <taxon>Actinomycetes</taxon>
        <taxon>Actinomycetales</taxon>
        <taxon>Actinomycetaceae</taxon>
        <taxon>Scrofimicrobium</taxon>
    </lineage>
</organism>
<proteinExistence type="inferred from homology"/>
<dbReference type="InterPro" id="IPR023042">
    <property type="entry name" value="Peptidase_M17_leu_NH2_pept"/>
</dbReference>
<feature type="binding site" evidence="8">
    <location>
        <position position="260"/>
    </location>
    <ligand>
        <name>Mn(2+)</name>
        <dbReference type="ChEBI" id="CHEBI:29035"/>
        <label>2</label>
    </ligand>
</feature>
<name>A0A6N7W4P5_9ACTO</name>
<dbReference type="PRINTS" id="PR00481">
    <property type="entry name" value="LAMNOPPTDASE"/>
</dbReference>
<sequence>MTRTPAKLIPEDFPVLPGLEKLDDLEVVLDTTDQAQAIGYLIFEDAPVPEEAGFSAEQLKELGFTPKTGEGLLLPNPHGADVIALGAGKTQDLDGPALRDIAAAAVNAAKNASRVGIVGSIKVPHAARYLVEGALLARYRYEALKSEPKHTHLEKLLLQGCDSTSADVETGRNLARATVIARDLTNTPPGYLTARDLAEAAANLAQQHQLGIEIFDNDALIEMGCGGLLGVNRGSYEPARLIKLHYSPSDPVAHIGLVGKGITYDSGGVSLKPSDQFHQVMKMDMGGAAAILGAMSSLPATQAQVEVTAWLLCTDNMISGDAYRLGDVLTAADGTTVEVKNTDAEGRLVLMDGLSLAAQEDLDAIIDVATLTGAAIVALGQDLAATFTNDDALAAIVTEASTNTGEETWRLPLEQKYRSQLDSLVADISNVGGTRFGGAIVAALFLQHFVGDTPWVHVDIAGPMNQEKPEGWRPAGATGFGARLLLDVIENYASADTSN</sequence>
<evidence type="ECO:0000256" key="2">
    <source>
        <dbReference type="ARBA" id="ARBA00000967"/>
    </source>
</evidence>
<protein>
    <recommendedName>
        <fullName evidence="8">Probable cytosol aminopeptidase</fullName>
        <ecNumber evidence="8">3.4.11.1</ecNumber>
    </recommendedName>
    <alternativeName>
        <fullName evidence="8">Leucine aminopeptidase</fullName>
        <shortName evidence="8">LAP</shortName>
        <ecNumber evidence="8">3.4.11.10</ecNumber>
    </alternativeName>
    <alternativeName>
        <fullName evidence="8">Leucyl aminopeptidase</fullName>
    </alternativeName>
</protein>
<dbReference type="Pfam" id="PF00883">
    <property type="entry name" value="Peptidase_M17"/>
    <property type="match status" value="1"/>
</dbReference>
<dbReference type="InterPro" id="IPR008283">
    <property type="entry name" value="Peptidase_M17_N"/>
</dbReference>
<dbReference type="InterPro" id="IPR000819">
    <property type="entry name" value="Peptidase_M17_C"/>
</dbReference>
<dbReference type="Gene3D" id="3.40.630.10">
    <property type="entry name" value="Zn peptidases"/>
    <property type="match status" value="1"/>
</dbReference>
<dbReference type="GO" id="GO:0006508">
    <property type="term" value="P:proteolysis"/>
    <property type="evidence" value="ECO:0007669"/>
    <property type="project" value="UniProtKB-KW"/>
</dbReference>
<comment type="subcellular location">
    <subcellularLocation>
        <location evidence="8">Cytoplasm</location>
    </subcellularLocation>
</comment>
<evidence type="ECO:0000256" key="8">
    <source>
        <dbReference type="HAMAP-Rule" id="MF_00181"/>
    </source>
</evidence>
<dbReference type="GO" id="GO:0030145">
    <property type="term" value="F:manganese ion binding"/>
    <property type="evidence" value="ECO:0007669"/>
    <property type="project" value="UniProtKB-UniRule"/>
</dbReference>
<comment type="caution">
    <text evidence="10">The sequence shown here is derived from an EMBL/GenBank/DDBJ whole genome shotgun (WGS) entry which is preliminary data.</text>
</comment>
<keyword evidence="8" id="KW-0963">Cytoplasm</keyword>
<dbReference type="GO" id="GO:0070006">
    <property type="term" value="F:metalloaminopeptidase activity"/>
    <property type="evidence" value="ECO:0007669"/>
    <property type="project" value="InterPro"/>
</dbReference>